<keyword evidence="1 5" id="KW-0963">Cytoplasm</keyword>
<dbReference type="AlphaFoldDB" id="A0A844QBX8"/>
<gene>
    <name evidence="5 9" type="primary">rimM</name>
    <name evidence="9" type="ORF">GN330_04350</name>
</gene>
<dbReference type="Gene3D" id="2.40.30.60">
    <property type="entry name" value="RimM"/>
    <property type="match status" value="1"/>
</dbReference>
<dbReference type="InterPro" id="IPR009000">
    <property type="entry name" value="Transl_B-barrel_sf"/>
</dbReference>
<dbReference type="Pfam" id="PF01782">
    <property type="entry name" value="RimM"/>
    <property type="match status" value="1"/>
</dbReference>
<evidence type="ECO:0000259" key="8">
    <source>
        <dbReference type="Pfam" id="PF24986"/>
    </source>
</evidence>
<evidence type="ECO:0000313" key="9">
    <source>
        <dbReference type="EMBL" id="MVA96477.1"/>
    </source>
</evidence>
<comment type="subunit">
    <text evidence="5">Binds ribosomal protein uS19.</text>
</comment>
<dbReference type="HAMAP" id="MF_00014">
    <property type="entry name" value="Ribosome_mat_RimM"/>
    <property type="match status" value="1"/>
</dbReference>
<comment type="caution">
    <text evidence="9">The sequence shown here is derived from an EMBL/GenBank/DDBJ whole genome shotgun (WGS) entry which is preliminary data.</text>
</comment>
<dbReference type="NCBIfam" id="TIGR02273">
    <property type="entry name" value="16S_RimM"/>
    <property type="match status" value="1"/>
</dbReference>
<comment type="function">
    <text evidence="5">An accessory protein needed during the final step in the assembly of 30S ribosomal subunit, possibly for assembly of the head region. Essential for efficient processing of 16S rRNA. May be needed both before and after RbfA during the maturation of 16S rRNA. It has affinity for free ribosomal 30S subunits but not for 70S ribosomes.</text>
</comment>
<dbReference type="Pfam" id="PF24986">
    <property type="entry name" value="PRC_RimM"/>
    <property type="match status" value="1"/>
</dbReference>
<reference evidence="9 10" key="1">
    <citation type="submission" date="2019-12" db="EMBL/GenBank/DDBJ databases">
        <title>Nitratireductor arenosus sp. nov., Isolated from sea sand, Jeju island, South Korea.</title>
        <authorList>
            <person name="Kim W."/>
        </authorList>
    </citation>
    <scope>NUCLEOTIDE SEQUENCE [LARGE SCALE GENOMIC DNA]</scope>
    <source>
        <strain evidence="9 10">CAU 1489</strain>
    </source>
</reference>
<evidence type="ECO:0000256" key="5">
    <source>
        <dbReference type="HAMAP-Rule" id="MF_00014"/>
    </source>
</evidence>
<keyword evidence="2 5" id="KW-0690">Ribosome biogenesis</keyword>
<dbReference type="GO" id="GO:0043022">
    <property type="term" value="F:ribosome binding"/>
    <property type="evidence" value="ECO:0007669"/>
    <property type="project" value="InterPro"/>
</dbReference>
<evidence type="ECO:0000256" key="1">
    <source>
        <dbReference type="ARBA" id="ARBA00022490"/>
    </source>
</evidence>
<protein>
    <recommendedName>
        <fullName evidence="5">Ribosome maturation factor RimM</fullName>
    </recommendedName>
</protein>
<dbReference type="PANTHER" id="PTHR33692">
    <property type="entry name" value="RIBOSOME MATURATION FACTOR RIMM"/>
    <property type="match status" value="1"/>
</dbReference>
<feature type="domain" description="Ribosome maturation factor RimM PRC barrel" evidence="8">
    <location>
        <begin position="101"/>
        <end position="163"/>
    </location>
</feature>
<dbReference type="InterPro" id="IPR011961">
    <property type="entry name" value="RimM"/>
</dbReference>
<keyword evidence="10" id="KW-1185">Reference proteome</keyword>
<keyword evidence="3 5" id="KW-0698">rRNA processing</keyword>
<comment type="similarity">
    <text evidence="5">Belongs to the RimM family.</text>
</comment>
<dbReference type="Proteomes" id="UP000463224">
    <property type="component" value="Unassembled WGS sequence"/>
</dbReference>
<dbReference type="RefSeq" id="WP_156711414.1">
    <property type="nucleotide sequence ID" value="NZ_WPHG01000001.1"/>
</dbReference>
<evidence type="ECO:0000256" key="6">
    <source>
        <dbReference type="SAM" id="MobiDB-lite"/>
    </source>
</evidence>
<dbReference type="SUPFAM" id="SSF50447">
    <property type="entry name" value="Translation proteins"/>
    <property type="match status" value="1"/>
</dbReference>
<dbReference type="InterPro" id="IPR002676">
    <property type="entry name" value="RimM_N"/>
</dbReference>
<organism evidence="9 10">
    <name type="scientific">Nitratireductor arenosus</name>
    <dbReference type="NCBI Taxonomy" id="2682096"/>
    <lineage>
        <taxon>Bacteria</taxon>
        <taxon>Pseudomonadati</taxon>
        <taxon>Pseudomonadota</taxon>
        <taxon>Alphaproteobacteria</taxon>
        <taxon>Hyphomicrobiales</taxon>
        <taxon>Phyllobacteriaceae</taxon>
        <taxon>Nitratireductor</taxon>
    </lineage>
</organism>
<dbReference type="EMBL" id="WPHG01000001">
    <property type="protein sequence ID" value="MVA96477.1"/>
    <property type="molecule type" value="Genomic_DNA"/>
</dbReference>
<evidence type="ECO:0000256" key="2">
    <source>
        <dbReference type="ARBA" id="ARBA00022517"/>
    </source>
</evidence>
<comment type="domain">
    <text evidence="5">The PRC barrel domain binds ribosomal protein uS19.</text>
</comment>
<name>A0A844QBX8_9HYPH</name>
<feature type="domain" description="RimM N-terminal" evidence="7">
    <location>
        <begin position="10"/>
        <end position="87"/>
    </location>
</feature>
<feature type="compositionally biased region" description="Low complexity" evidence="6">
    <location>
        <begin position="185"/>
        <end position="201"/>
    </location>
</feature>
<feature type="region of interest" description="Disordered" evidence="6">
    <location>
        <begin position="171"/>
        <end position="201"/>
    </location>
</feature>
<sequence>MARPETPVQLAVIGAAQGIKGAVRVKTFTGDPMAIADYGPLYDETGRRFDILDLRPHNSMLVARFEGVSDRTAAEALNGTALFVDRTALPGDLDEEEFYHADLVGLDAVDREGATVGTVKAVLNYGGGDILDITRPGGGSVLVPFTKAAVPSVDLGGRVVVLDRIAAGLDDADEDGARPGRRGRPTATGRSRGSKTSGGNR</sequence>
<dbReference type="GO" id="GO:0006364">
    <property type="term" value="P:rRNA processing"/>
    <property type="evidence" value="ECO:0007669"/>
    <property type="project" value="UniProtKB-UniRule"/>
</dbReference>
<proteinExistence type="inferred from homology"/>
<dbReference type="GO" id="GO:0005737">
    <property type="term" value="C:cytoplasm"/>
    <property type="evidence" value="ECO:0007669"/>
    <property type="project" value="UniProtKB-SubCell"/>
</dbReference>
<comment type="subcellular location">
    <subcellularLocation>
        <location evidence="5">Cytoplasm</location>
    </subcellularLocation>
</comment>
<evidence type="ECO:0000259" key="7">
    <source>
        <dbReference type="Pfam" id="PF01782"/>
    </source>
</evidence>
<dbReference type="InterPro" id="IPR011033">
    <property type="entry name" value="PRC_barrel-like_sf"/>
</dbReference>
<accession>A0A844QBX8</accession>
<dbReference type="PANTHER" id="PTHR33692:SF1">
    <property type="entry name" value="RIBOSOME MATURATION FACTOR RIMM"/>
    <property type="match status" value="1"/>
</dbReference>
<evidence type="ECO:0000313" key="10">
    <source>
        <dbReference type="Proteomes" id="UP000463224"/>
    </source>
</evidence>
<evidence type="ECO:0000256" key="4">
    <source>
        <dbReference type="ARBA" id="ARBA00023186"/>
    </source>
</evidence>
<dbReference type="GO" id="GO:0042274">
    <property type="term" value="P:ribosomal small subunit biogenesis"/>
    <property type="evidence" value="ECO:0007669"/>
    <property type="project" value="UniProtKB-UniRule"/>
</dbReference>
<dbReference type="InterPro" id="IPR036976">
    <property type="entry name" value="RimM_N_sf"/>
</dbReference>
<dbReference type="InterPro" id="IPR056792">
    <property type="entry name" value="PRC_RimM"/>
</dbReference>
<dbReference type="Gene3D" id="2.30.30.240">
    <property type="entry name" value="PRC-barrel domain"/>
    <property type="match status" value="1"/>
</dbReference>
<dbReference type="SUPFAM" id="SSF50346">
    <property type="entry name" value="PRC-barrel domain"/>
    <property type="match status" value="1"/>
</dbReference>
<dbReference type="GO" id="GO:0005840">
    <property type="term" value="C:ribosome"/>
    <property type="evidence" value="ECO:0007669"/>
    <property type="project" value="InterPro"/>
</dbReference>
<keyword evidence="4 5" id="KW-0143">Chaperone</keyword>
<evidence type="ECO:0000256" key="3">
    <source>
        <dbReference type="ARBA" id="ARBA00022552"/>
    </source>
</evidence>